<dbReference type="SMART" id="SM00174">
    <property type="entry name" value="RHO"/>
    <property type="match status" value="1"/>
</dbReference>
<feature type="compositionally biased region" description="Basic and acidic residues" evidence="3">
    <location>
        <begin position="412"/>
        <end position="421"/>
    </location>
</feature>
<evidence type="ECO:0000256" key="2">
    <source>
        <dbReference type="ARBA" id="ARBA00023134"/>
    </source>
</evidence>
<keyword evidence="2" id="KW-0342">GTP-binding</keyword>
<feature type="region of interest" description="Disordered" evidence="3">
    <location>
        <begin position="716"/>
        <end position="738"/>
    </location>
</feature>
<evidence type="ECO:0000313" key="5">
    <source>
        <dbReference type="Proteomes" id="UP001152607"/>
    </source>
</evidence>
<keyword evidence="5" id="KW-1185">Reference proteome</keyword>
<dbReference type="PROSITE" id="PS51419">
    <property type="entry name" value="RAB"/>
    <property type="match status" value="1"/>
</dbReference>
<dbReference type="AlphaFoldDB" id="A0A9W4XJZ2"/>
<feature type="region of interest" description="Disordered" evidence="3">
    <location>
        <begin position="486"/>
        <end position="523"/>
    </location>
</feature>
<feature type="region of interest" description="Disordered" evidence="3">
    <location>
        <begin position="457"/>
        <end position="476"/>
    </location>
</feature>
<feature type="region of interest" description="Disordered" evidence="3">
    <location>
        <begin position="404"/>
        <end position="442"/>
    </location>
</feature>
<dbReference type="PRINTS" id="PR00449">
    <property type="entry name" value="RASTRNSFRMNG"/>
</dbReference>
<dbReference type="Pfam" id="PF00071">
    <property type="entry name" value="Ras"/>
    <property type="match status" value="1"/>
</dbReference>
<feature type="compositionally biased region" description="Acidic residues" evidence="3">
    <location>
        <begin position="717"/>
        <end position="728"/>
    </location>
</feature>
<dbReference type="Proteomes" id="UP001152607">
    <property type="component" value="Unassembled WGS sequence"/>
</dbReference>
<sequence length="806" mass="90246">MQFQPSAPAGPPLTCRWKYEASSLARLTPFPINAKYRWRRDGRSLNKRTILNNSLLHHIPYTSTVTMEVAGVSLALPPLLAECGKLAKQCHDLQSKYQHAPASLSYIITECNAVTYNISELKDLDIRHLRECKREAFRRHIDSQVLGCISLLSTIEQDLESFRGVAEDEGVIVGPSRRFRRRDRMRFVWNEDHVMGLLQKLRGLETSLLLSLSLLKFPEQNDMRQIVETQNVILASCLQRHHSSTGQHNTRGSYRLSQDTVLSRTSERSSLLSDTKFDFDNEAINSRAYRQAMARRRIKKIVSAPTKQLQQKHSSQEIASVDAVFSLHVVPSLRQSVMGDFEDLVSEVESVFSESLSTYSSVLDLYMSNGGSAQEMPEFIAEPLEGDQSSLPTFSHTEEFGESVADSLSSETKNRCDDTRDSSVPSYFGGNDAMGDGHDSIPEVTYRTESSRFSIGSFRSQATNEPEAPTVVSSNISAKRQDALKALSANGSSGSRTSFERSPSAATQRRNSAPSHSLRTNSLEQDINAGFSAPEQRDPWDKTWRFSTSSEQITAQRRISAPLLGGSHRISLEEQRDDLFDQKNKTARPPSIRSSPQVVEKSAGSIKCVLVGDAARLKTKMLFAYSEGKLSNGYVPTIFHDQALTVMVGRDAYTVGLFDTTGAEEYDSIRAQTYPNTDIFLVCSDVERIDHFESVPEWMRELNQYPQALKILVGATDSDDSEDEDSEAPADNQEKRRRKILSRQTGALSYLECDVRTPDTIVDVFSEAIAAVIEQRLRARRRRGRSSGAVKWLREMLQPISEVAAH</sequence>
<dbReference type="OrthoDB" id="727118at2759"/>
<feature type="compositionally biased region" description="Polar residues" evidence="3">
    <location>
        <begin position="489"/>
        <end position="523"/>
    </location>
</feature>
<dbReference type="InterPro" id="IPR003578">
    <property type="entry name" value="Small_GTPase_Rho"/>
</dbReference>
<dbReference type="SMART" id="SM00175">
    <property type="entry name" value="RAB"/>
    <property type="match status" value="1"/>
</dbReference>
<dbReference type="GO" id="GO:0005525">
    <property type="term" value="F:GTP binding"/>
    <property type="evidence" value="ECO:0007669"/>
    <property type="project" value="UniProtKB-KW"/>
</dbReference>
<organism evidence="4 5">
    <name type="scientific">Periconia digitata</name>
    <dbReference type="NCBI Taxonomy" id="1303443"/>
    <lineage>
        <taxon>Eukaryota</taxon>
        <taxon>Fungi</taxon>
        <taxon>Dikarya</taxon>
        <taxon>Ascomycota</taxon>
        <taxon>Pezizomycotina</taxon>
        <taxon>Dothideomycetes</taxon>
        <taxon>Pleosporomycetidae</taxon>
        <taxon>Pleosporales</taxon>
        <taxon>Massarineae</taxon>
        <taxon>Periconiaceae</taxon>
        <taxon>Periconia</taxon>
    </lineage>
</organism>
<dbReference type="EMBL" id="CAOQHR010000002">
    <property type="protein sequence ID" value="CAI6330844.1"/>
    <property type="molecule type" value="Genomic_DNA"/>
</dbReference>
<protein>
    <submittedName>
        <fullName evidence="4">Uncharacterized protein</fullName>
    </submittedName>
</protein>
<dbReference type="InterPro" id="IPR001806">
    <property type="entry name" value="Small_GTPase"/>
</dbReference>
<dbReference type="PANTHER" id="PTHR24072">
    <property type="entry name" value="RHO FAMILY GTPASE"/>
    <property type="match status" value="1"/>
</dbReference>
<name>A0A9W4XJZ2_9PLEO</name>
<comment type="caution">
    <text evidence="4">The sequence shown here is derived from an EMBL/GenBank/DDBJ whole genome shotgun (WGS) entry which is preliminary data.</text>
</comment>
<evidence type="ECO:0000313" key="4">
    <source>
        <dbReference type="EMBL" id="CAI6330844.1"/>
    </source>
</evidence>
<dbReference type="GO" id="GO:0003924">
    <property type="term" value="F:GTPase activity"/>
    <property type="evidence" value="ECO:0007669"/>
    <property type="project" value="InterPro"/>
</dbReference>
<accession>A0A9W4XJZ2</accession>
<dbReference type="GO" id="GO:0007264">
    <property type="term" value="P:small GTPase-mediated signal transduction"/>
    <property type="evidence" value="ECO:0007669"/>
    <property type="project" value="InterPro"/>
</dbReference>
<dbReference type="Gene3D" id="3.40.50.300">
    <property type="entry name" value="P-loop containing nucleotide triphosphate hydrolases"/>
    <property type="match status" value="1"/>
</dbReference>
<proteinExistence type="predicted"/>
<dbReference type="InterPro" id="IPR027417">
    <property type="entry name" value="P-loop_NTPase"/>
</dbReference>
<reference evidence="4" key="1">
    <citation type="submission" date="2023-01" db="EMBL/GenBank/DDBJ databases">
        <authorList>
            <person name="Van Ghelder C."/>
            <person name="Rancurel C."/>
        </authorList>
    </citation>
    <scope>NUCLEOTIDE SEQUENCE</scope>
    <source>
        <strain evidence="4">CNCM I-4278</strain>
    </source>
</reference>
<keyword evidence="1" id="KW-0547">Nucleotide-binding</keyword>
<evidence type="ECO:0000256" key="1">
    <source>
        <dbReference type="ARBA" id="ARBA00022741"/>
    </source>
</evidence>
<gene>
    <name evidence="4" type="ORF">PDIGIT_LOCUS4320</name>
</gene>
<evidence type="ECO:0000256" key="3">
    <source>
        <dbReference type="SAM" id="MobiDB-lite"/>
    </source>
</evidence>
<dbReference type="PROSITE" id="PS51420">
    <property type="entry name" value="RHO"/>
    <property type="match status" value="1"/>
</dbReference>
<dbReference type="SUPFAM" id="SSF52540">
    <property type="entry name" value="P-loop containing nucleoside triphosphate hydrolases"/>
    <property type="match status" value="1"/>
</dbReference>